<organism evidence="2 3">
    <name type="scientific">Ruixingdingia sedimenti</name>
    <dbReference type="NCBI Taxonomy" id="3073604"/>
    <lineage>
        <taxon>Bacteria</taxon>
        <taxon>Pseudomonadati</taxon>
        <taxon>Pseudomonadota</taxon>
        <taxon>Alphaproteobacteria</taxon>
        <taxon>Rhodobacterales</taxon>
        <taxon>Paracoccaceae</taxon>
        <taxon>Ruixingdingia</taxon>
    </lineage>
</organism>
<name>A0ABU1FE93_9RHOB</name>
<comment type="caution">
    <text evidence="2">The sequence shown here is derived from an EMBL/GenBank/DDBJ whole genome shotgun (WGS) entry which is preliminary data.</text>
</comment>
<sequence>RKENVIAVTEALRRSCSTHGICAIFYTDRGAGYKNKTFDADVGGLMGRLGITKMHALPYNSQAKGIIERFNHVWNDLAKRFPTYIGRDMDKEAKQAIHKETRAEIKEFGVARRLPSWQEFIAAIEKTIAEYNDREHTGLPRFEDPQTGRLRHMTPNEAWAAHVAGGFGAITIDPEEEDDLFRPYVTRTVRRAQVQWNTNFYFHQALERYHEESVMVGYDLDQADRVWVRKLDVSTGQPGELICVAEFAGNAERYIPLSAEQKAVETRNKAAIKRLDERRRAKEAELDAPYLLDQEAVEIADFIDLAQRPEPAPIPVVAIEAAPPSATVTPLAPRRRVFASDEELAAWALEHPDQLTPNQIRVLRDCMSNSTARELMRMSGIDTEALRDLLRAVTNPETSGMRRA</sequence>
<accession>A0ABU1FE93</accession>
<reference evidence="2 3" key="1">
    <citation type="submission" date="2023-09" db="EMBL/GenBank/DDBJ databases">
        <title>Xinfangfangia sedmenti sp. nov., isolated the sedment.</title>
        <authorList>
            <person name="Xu L."/>
        </authorList>
    </citation>
    <scope>NUCLEOTIDE SEQUENCE [LARGE SCALE GENOMIC DNA]</scope>
    <source>
        <strain evidence="2 3">LG-4</strain>
    </source>
</reference>
<dbReference type="SUPFAM" id="SSF53098">
    <property type="entry name" value="Ribonuclease H-like"/>
    <property type="match status" value="1"/>
</dbReference>
<protein>
    <submittedName>
        <fullName evidence="2">Mu transposase C-terminal domain-containing protein</fullName>
    </submittedName>
</protein>
<dbReference type="InterPro" id="IPR015378">
    <property type="entry name" value="Transposase-like_Mu_C"/>
</dbReference>
<evidence type="ECO:0000259" key="1">
    <source>
        <dbReference type="PROSITE" id="PS50994"/>
    </source>
</evidence>
<dbReference type="Gene3D" id="3.30.420.10">
    <property type="entry name" value="Ribonuclease H-like superfamily/Ribonuclease H"/>
    <property type="match status" value="1"/>
</dbReference>
<dbReference type="EMBL" id="JAVKPH010000054">
    <property type="protein sequence ID" value="MDR5655219.1"/>
    <property type="molecule type" value="Genomic_DNA"/>
</dbReference>
<dbReference type="RefSeq" id="WP_310459326.1">
    <property type="nucleotide sequence ID" value="NZ_JAVKPH010000054.1"/>
</dbReference>
<dbReference type="InterPro" id="IPR009004">
    <property type="entry name" value="Transposase_Mu_C"/>
</dbReference>
<dbReference type="InterPro" id="IPR001584">
    <property type="entry name" value="Integrase_cat-core"/>
</dbReference>
<dbReference type="Proteomes" id="UP001247754">
    <property type="component" value="Unassembled WGS sequence"/>
</dbReference>
<dbReference type="InterPro" id="IPR036397">
    <property type="entry name" value="RNaseH_sf"/>
</dbReference>
<keyword evidence="3" id="KW-1185">Reference proteome</keyword>
<proteinExistence type="predicted"/>
<dbReference type="InterPro" id="IPR012337">
    <property type="entry name" value="RNaseH-like_sf"/>
</dbReference>
<evidence type="ECO:0000313" key="3">
    <source>
        <dbReference type="Proteomes" id="UP001247754"/>
    </source>
</evidence>
<dbReference type="SUPFAM" id="SSF50610">
    <property type="entry name" value="mu transposase, C-terminal domain"/>
    <property type="match status" value="1"/>
</dbReference>
<feature type="domain" description="Integrase catalytic" evidence="1">
    <location>
        <begin position="1"/>
        <end position="163"/>
    </location>
</feature>
<evidence type="ECO:0000313" key="2">
    <source>
        <dbReference type="EMBL" id="MDR5655219.1"/>
    </source>
</evidence>
<gene>
    <name evidence="2" type="ORF">RGD00_21660</name>
</gene>
<dbReference type="Pfam" id="PF09299">
    <property type="entry name" value="Mu-transpos_C"/>
    <property type="match status" value="1"/>
</dbReference>
<feature type="non-terminal residue" evidence="2">
    <location>
        <position position="1"/>
    </location>
</feature>
<dbReference type="PROSITE" id="PS50994">
    <property type="entry name" value="INTEGRASE"/>
    <property type="match status" value="1"/>
</dbReference>